<dbReference type="PANTHER" id="PTHR32266">
    <property type="entry name" value="NICOTIANAMINE SYNTHASE 3"/>
    <property type="match status" value="1"/>
</dbReference>
<dbReference type="PROSITE" id="PS51142">
    <property type="entry name" value="NAS"/>
    <property type="match status" value="1"/>
</dbReference>
<keyword evidence="2" id="KW-0808">Transferase</keyword>
<dbReference type="GO" id="GO:0030410">
    <property type="term" value="F:nicotianamine synthase activity"/>
    <property type="evidence" value="ECO:0007669"/>
    <property type="project" value="InterPro"/>
</dbReference>
<accession>A0AAN6ZW87</accession>
<dbReference type="Gene3D" id="3.40.50.150">
    <property type="entry name" value="Vaccinia Virus protein VP39"/>
    <property type="match status" value="1"/>
</dbReference>
<evidence type="ECO:0000256" key="3">
    <source>
        <dbReference type="ARBA" id="ARBA00022691"/>
    </source>
</evidence>
<dbReference type="PANTHER" id="PTHR32266:SF12">
    <property type="entry name" value="NICOTIANAMINE SYNTHASE 3"/>
    <property type="match status" value="1"/>
</dbReference>
<proteinExistence type="inferred from homology"/>
<comment type="caution">
    <text evidence="5">The sequence shown here is derived from an EMBL/GenBank/DDBJ whole genome shotgun (WGS) entry which is preliminary data.</text>
</comment>
<evidence type="ECO:0000313" key="6">
    <source>
        <dbReference type="Proteomes" id="UP001302745"/>
    </source>
</evidence>
<dbReference type="Pfam" id="PF03059">
    <property type="entry name" value="NAS"/>
    <property type="match status" value="1"/>
</dbReference>
<organism evidence="5 6">
    <name type="scientific">Chaetomidium leptoderma</name>
    <dbReference type="NCBI Taxonomy" id="669021"/>
    <lineage>
        <taxon>Eukaryota</taxon>
        <taxon>Fungi</taxon>
        <taxon>Dikarya</taxon>
        <taxon>Ascomycota</taxon>
        <taxon>Pezizomycotina</taxon>
        <taxon>Sordariomycetes</taxon>
        <taxon>Sordariomycetidae</taxon>
        <taxon>Sordariales</taxon>
        <taxon>Chaetomiaceae</taxon>
        <taxon>Chaetomidium</taxon>
    </lineage>
</organism>
<dbReference type="InterPro" id="IPR004298">
    <property type="entry name" value="Nicotian_synth"/>
</dbReference>
<gene>
    <name evidence="5" type="ORF">C8A00DRAFT_36206</name>
</gene>
<dbReference type="GO" id="GO:0030418">
    <property type="term" value="P:nicotianamine biosynthetic process"/>
    <property type="evidence" value="ECO:0007669"/>
    <property type="project" value="InterPro"/>
</dbReference>
<comment type="similarity">
    <text evidence="1">Belongs to the nicotianamine synthase (NAS)-like family.</text>
</comment>
<dbReference type="InterPro" id="IPR029063">
    <property type="entry name" value="SAM-dependent_MTases_sf"/>
</dbReference>
<protein>
    <submittedName>
        <fullName evidence="5">Nicotianamine synthase</fullName>
    </submittedName>
</protein>
<evidence type="ECO:0000256" key="2">
    <source>
        <dbReference type="ARBA" id="ARBA00022679"/>
    </source>
</evidence>
<evidence type="ECO:0000256" key="1">
    <source>
        <dbReference type="ARBA" id="ARBA00007009"/>
    </source>
</evidence>
<keyword evidence="6" id="KW-1185">Reference proteome</keyword>
<feature type="compositionally biased region" description="Low complexity" evidence="4">
    <location>
        <begin position="202"/>
        <end position="217"/>
    </location>
</feature>
<dbReference type="Proteomes" id="UP001302745">
    <property type="component" value="Unassembled WGS sequence"/>
</dbReference>
<evidence type="ECO:0000256" key="4">
    <source>
        <dbReference type="SAM" id="MobiDB-lite"/>
    </source>
</evidence>
<sequence>MSLLTSWLRFGFGSPAAKTDPCPCASHDSIAIVEKADILHDQLADSRAEKVQWLVRSVVETHSALLELPHFRPGKAINQLLGNLVTVCSEIYDGDIVDKVLSHPSVQAALPSLRQICAQAESCLELHWAEHMLSAQGDADATFALLKTFPYYDNYQDLTRLELCSILSATKITPRRIAFIGSGPLPLTSLCLLQSLKSQPLHPSLASPSSSSSSSNPTTEEENDPVVLNVDYDSAAIAASLSLCLALGEAGRGMEFICAEATSPAKDLAEFDVVYMAALVGISQTEKEGIILQVANRMRPGALLVVRSSWGLRTCLYPEVDLATEGLLKRLECCVVVHPYGQVVNSVIVARVR</sequence>
<feature type="region of interest" description="Disordered" evidence="4">
    <location>
        <begin position="202"/>
        <end position="223"/>
    </location>
</feature>
<keyword evidence="3" id="KW-0949">S-adenosyl-L-methionine</keyword>
<dbReference type="AlphaFoldDB" id="A0AAN6ZW87"/>
<evidence type="ECO:0000313" key="5">
    <source>
        <dbReference type="EMBL" id="KAK4151161.1"/>
    </source>
</evidence>
<reference evidence="5" key="1">
    <citation type="journal article" date="2023" name="Mol. Phylogenet. Evol.">
        <title>Genome-scale phylogeny and comparative genomics of the fungal order Sordariales.</title>
        <authorList>
            <person name="Hensen N."/>
            <person name="Bonometti L."/>
            <person name="Westerberg I."/>
            <person name="Brannstrom I.O."/>
            <person name="Guillou S."/>
            <person name="Cros-Aarteil S."/>
            <person name="Calhoun S."/>
            <person name="Haridas S."/>
            <person name="Kuo A."/>
            <person name="Mondo S."/>
            <person name="Pangilinan J."/>
            <person name="Riley R."/>
            <person name="LaButti K."/>
            <person name="Andreopoulos B."/>
            <person name="Lipzen A."/>
            <person name="Chen C."/>
            <person name="Yan M."/>
            <person name="Daum C."/>
            <person name="Ng V."/>
            <person name="Clum A."/>
            <person name="Steindorff A."/>
            <person name="Ohm R.A."/>
            <person name="Martin F."/>
            <person name="Silar P."/>
            <person name="Natvig D.O."/>
            <person name="Lalanne C."/>
            <person name="Gautier V."/>
            <person name="Ament-Velasquez S.L."/>
            <person name="Kruys A."/>
            <person name="Hutchinson M.I."/>
            <person name="Powell A.J."/>
            <person name="Barry K."/>
            <person name="Miller A.N."/>
            <person name="Grigoriev I.V."/>
            <person name="Debuchy R."/>
            <person name="Gladieux P."/>
            <person name="Hiltunen Thoren M."/>
            <person name="Johannesson H."/>
        </authorList>
    </citation>
    <scope>NUCLEOTIDE SEQUENCE</scope>
    <source>
        <strain evidence="5">CBS 538.74</strain>
    </source>
</reference>
<name>A0AAN6ZW87_9PEZI</name>
<dbReference type="EMBL" id="MU857030">
    <property type="protein sequence ID" value="KAK4151161.1"/>
    <property type="molecule type" value="Genomic_DNA"/>
</dbReference>
<reference evidence="5" key="2">
    <citation type="submission" date="2023-05" db="EMBL/GenBank/DDBJ databases">
        <authorList>
            <consortium name="Lawrence Berkeley National Laboratory"/>
            <person name="Steindorff A."/>
            <person name="Hensen N."/>
            <person name="Bonometti L."/>
            <person name="Westerberg I."/>
            <person name="Brannstrom I.O."/>
            <person name="Guillou S."/>
            <person name="Cros-Aarteil S."/>
            <person name="Calhoun S."/>
            <person name="Haridas S."/>
            <person name="Kuo A."/>
            <person name="Mondo S."/>
            <person name="Pangilinan J."/>
            <person name="Riley R."/>
            <person name="Labutti K."/>
            <person name="Andreopoulos B."/>
            <person name="Lipzen A."/>
            <person name="Chen C."/>
            <person name="Yanf M."/>
            <person name="Daum C."/>
            <person name="Ng V."/>
            <person name="Clum A."/>
            <person name="Ohm R."/>
            <person name="Martin F."/>
            <person name="Silar P."/>
            <person name="Natvig D."/>
            <person name="Lalanne C."/>
            <person name="Gautier V."/>
            <person name="Ament-Velasquez S.L."/>
            <person name="Kruys A."/>
            <person name="Hutchinson M.I."/>
            <person name="Powell A.J."/>
            <person name="Barry K."/>
            <person name="Miller A.N."/>
            <person name="Grigoriev I.V."/>
            <person name="Debuchy R."/>
            <person name="Gladieux P."/>
            <person name="Thoren M.H."/>
            <person name="Johannesson H."/>
        </authorList>
    </citation>
    <scope>NUCLEOTIDE SEQUENCE</scope>
    <source>
        <strain evidence="5">CBS 538.74</strain>
    </source>
</reference>